<accession>U9UIM1</accession>
<reference evidence="3" key="1">
    <citation type="submission" date="2013-07" db="EMBL/GenBank/DDBJ databases">
        <title>The genome of an arbuscular mycorrhizal fungus provides insights into the evolution of the oldest plant symbiosis.</title>
        <authorList>
            <consortium name="DOE Joint Genome Institute"/>
            <person name="Tisserant E."/>
            <person name="Malbreil M."/>
            <person name="Kuo A."/>
            <person name="Kohler A."/>
            <person name="Symeonidi A."/>
            <person name="Balestrini R."/>
            <person name="Charron P."/>
            <person name="Duensing N."/>
            <person name="Frei-dit-Frey N."/>
            <person name="Gianinazzi-Pearson V."/>
            <person name="Gilbert B."/>
            <person name="Handa Y."/>
            <person name="Hijri M."/>
            <person name="Kaul R."/>
            <person name="Kawaguchi M."/>
            <person name="Krajinski F."/>
            <person name="Lammers P."/>
            <person name="Lapierre D."/>
            <person name="Masclaux F.G."/>
            <person name="Murat C."/>
            <person name="Morin E."/>
            <person name="Ndikumana S."/>
            <person name="Pagni M."/>
            <person name="Petitpierre D."/>
            <person name="Requena N."/>
            <person name="Rosikiewicz P."/>
            <person name="Riley R."/>
            <person name="Saito K."/>
            <person name="San Clemente H."/>
            <person name="Shapiro H."/>
            <person name="van Tuinen D."/>
            <person name="Becard G."/>
            <person name="Bonfante P."/>
            <person name="Paszkowski U."/>
            <person name="Shachar-Hill Y."/>
            <person name="Young J.P."/>
            <person name="Sanders I.R."/>
            <person name="Henrissat B."/>
            <person name="Rensing S.A."/>
            <person name="Grigoriev I.V."/>
            <person name="Corradi N."/>
            <person name="Roux C."/>
            <person name="Martin F."/>
        </authorList>
    </citation>
    <scope>NUCLEOTIDE SEQUENCE</scope>
    <source>
        <strain evidence="3">DAOM 197198</strain>
    </source>
</reference>
<dbReference type="Gene3D" id="1.20.1110.10">
    <property type="entry name" value="Calcium-transporting ATPase, transmembrane domain"/>
    <property type="match status" value="1"/>
</dbReference>
<dbReference type="eggNOG" id="KOG0202">
    <property type="taxonomic scope" value="Eukaryota"/>
</dbReference>
<keyword evidence="1" id="KW-0812">Transmembrane</keyword>
<dbReference type="VEuPathDB" id="FungiDB:RhiirFUN_026145"/>
<organism evidence="3">
    <name type="scientific">Rhizophagus irregularis (strain DAOM 181602 / DAOM 197198 / MUCL 43194)</name>
    <name type="common">Arbuscular mycorrhizal fungus</name>
    <name type="synonym">Glomus intraradices</name>
    <dbReference type="NCBI Taxonomy" id="747089"/>
    <lineage>
        <taxon>Eukaryota</taxon>
        <taxon>Fungi</taxon>
        <taxon>Fungi incertae sedis</taxon>
        <taxon>Mucoromycota</taxon>
        <taxon>Glomeromycotina</taxon>
        <taxon>Glomeromycetes</taxon>
        <taxon>Glomerales</taxon>
        <taxon>Glomeraceae</taxon>
        <taxon>Rhizophagus</taxon>
    </lineage>
</organism>
<dbReference type="AlphaFoldDB" id="U9UIM1"/>
<feature type="transmembrane region" description="Helical" evidence="1">
    <location>
        <begin position="72"/>
        <end position="90"/>
    </location>
</feature>
<protein>
    <recommendedName>
        <fullName evidence="2">Cation-transporting P-type ATPase N-terminal domain-containing protein</fullName>
    </recommendedName>
</protein>
<dbReference type="Gene3D" id="2.70.150.10">
    <property type="entry name" value="Calcium-transporting ATPase, cytoplasmic transduction domain A"/>
    <property type="match status" value="1"/>
</dbReference>
<keyword evidence="1" id="KW-0472">Membrane</keyword>
<proteinExistence type="predicted"/>
<evidence type="ECO:0000313" key="3">
    <source>
        <dbReference type="EMBL" id="ESA15461.1"/>
    </source>
</evidence>
<dbReference type="Pfam" id="PF00690">
    <property type="entry name" value="Cation_ATPase_N"/>
    <property type="match status" value="1"/>
</dbReference>
<dbReference type="HOGENOM" id="CLU_2278916_0_0_1"/>
<keyword evidence="1" id="KW-1133">Transmembrane helix</keyword>
<dbReference type="SMART" id="SM00831">
    <property type="entry name" value="Cation_ATPase_N"/>
    <property type="match status" value="1"/>
</dbReference>
<dbReference type="SUPFAM" id="SSF81665">
    <property type="entry name" value="Calcium ATPase, transmembrane domain M"/>
    <property type="match status" value="1"/>
</dbReference>
<feature type="domain" description="Cation-transporting P-type ATPase N-terminal" evidence="2">
    <location>
        <begin position="18"/>
        <end position="92"/>
    </location>
</feature>
<evidence type="ECO:0000256" key="1">
    <source>
        <dbReference type="SAM" id="Phobius"/>
    </source>
</evidence>
<name>U9UIM1_RHIID</name>
<gene>
    <name evidence="3" type="ORF">GLOINDRAFT_23879</name>
</gene>
<dbReference type="InterPro" id="IPR023298">
    <property type="entry name" value="ATPase_P-typ_TM_dom_sf"/>
</dbReference>
<dbReference type="EMBL" id="KI281987">
    <property type="protein sequence ID" value="ESA15461.1"/>
    <property type="molecule type" value="Genomic_DNA"/>
</dbReference>
<evidence type="ECO:0000259" key="2">
    <source>
        <dbReference type="SMART" id="SM00831"/>
    </source>
</evidence>
<sequence length="102" mass="11254">MGFFKKKNSSMFPDPPAPYHTLPVNQVFIHTKTDIDDGLTPQEAAQRLGLYGFNELSGQGNVSVFAVLYRQIVNALTLVLVIAMVISFVFKDYVEGGSCLII</sequence>
<dbReference type="InterPro" id="IPR004014">
    <property type="entry name" value="ATPase_P-typ_cation-transptr_N"/>
</dbReference>